<dbReference type="PANTHER" id="PTHR44099">
    <property type="entry name" value="RABCONNECTIN-3B, ISOFORM A"/>
    <property type="match status" value="1"/>
</dbReference>
<name>A0ABQ5JA39_9ASTR</name>
<dbReference type="EMBL" id="BQNB010021702">
    <property type="protein sequence ID" value="GJU09166.1"/>
    <property type="molecule type" value="Genomic_DNA"/>
</dbReference>
<evidence type="ECO:0000313" key="1">
    <source>
        <dbReference type="EMBL" id="GJU09166.1"/>
    </source>
</evidence>
<protein>
    <submittedName>
        <fullName evidence="1">Uncharacterized protein</fullName>
    </submittedName>
</protein>
<keyword evidence="2" id="KW-1185">Reference proteome</keyword>
<reference evidence="1" key="2">
    <citation type="submission" date="2022-01" db="EMBL/GenBank/DDBJ databases">
        <authorList>
            <person name="Yamashiro T."/>
            <person name="Shiraishi A."/>
            <person name="Satake H."/>
            <person name="Nakayama K."/>
        </authorList>
    </citation>
    <scope>NUCLEOTIDE SEQUENCE</scope>
</reference>
<reference evidence="1" key="1">
    <citation type="journal article" date="2022" name="Int. J. Mol. Sci.">
        <title>Draft Genome of Tanacetum Coccineum: Genomic Comparison of Closely Related Tanacetum-Family Plants.</title>
        <authorList>
            <person name="Yamashiro T."/>
            <person name="Shiraishi A."/>
            <person name="Nakayama K."/>
            <person name="Satake H."/>
        </authorList>
    </citation>
    <scope>NUCLEOTIDE SEQUENCE</scope>
</reference>
<dbReference type="PANTHER" id="PTHR44099:SF4">
    <property type="entry name" value="RABCONNECTIN-3B, ISOFORM A"/>
    <property type="match status" value="1"/>
</dbReference>
<gene>
    <name evidence="1" type="ORF">Tco_1125596</name>
</gene>
<dbReference type="Proteomes" id="UP001151760">
    <property type="component" value="Unassembled WGS sequence"/>
</dbReference>
<organism evidence="1 2">
    <name type="scientific">Tanacetum coccineum</name>
    <dbReference type="NCBI Taxonomy" id="301880"/>
    <lineage>
        <taxon>Eukaryota</taxon>
        <taxon>Viridiplantae</taxon>
        <taxon>Streptophyta</taxon>
        <taxon>Embryophyta</taxon>
        <taxon>Tracheophyta</taxon>
        <taxon>Spermatophyta</taxon>
        <taxon>Magnoliopsida</taxon>
        <taxon>eudicotyledons</taxon>
        <taxon>Gunneridae</taxon>
        <taxon>Pentapetalae</taxon>
        <taxon>asterids</taxon>
        <taxon>campanulids</taxon>
        <taxon>Asterales</taxon>
        <taxon>Asteraceae</taxon>
        <taxon>Asteroideae</taxon>
        <taxon>Anthemideae</taxon>
        <taxon>Anthemidinae</taxon>
        <taxon>Tanacetum</taxon>
    </lineage>
</organism>
<dbReference type="InterPro" id="IPR049916">
    <property type="entry name" value="WDR72-like"/>
</dbReference>
<evidence type="ECO:0000313" key="2">
    <source>
        <dbReference type="Proteomes" id="UP001151760"/>
    </source>
</evidence>
<proteinExistence type="predicted"/>
<sequence>MDRCIIRNEILVSKRGVKISLNSRVARLRPVSGKYMLESLLLQWHVHDSEVVEVVADQVAAGQFYFTNNGPWQCGHAYSMMKIKILDASGPLGLLTLLGGASDTTPKTTILALSFSPDGEVLLQFQPIGFDSFLRAWLMIKWWSLRAKWWKKLSRNLVPVQCTKLIFVPPWEGFFPTSTRSSVMASVMGNEKHFSQAMSTYCFKIVETLIIDIEPDVHMKKAMNEINTNSPLSWDKIASECDRDGIEDNRKEEQ</sequence>
<accession>A0ABQ5JA39</accession>
<comment type="caution">
    <text evidence="1">The sequence shown here is derived from an EMBL/GenBank/DDBJ whole genome shotgun (WGS) entry which is preliminary data.</text>
</comment>